<sequence length="114" mass="12332">MNSDRSGFSFVELMVALAIVGILAVVAYPSYMRYIKTLRAVIVSVMSKFAQAAERFYSKGGSCQNFTLASSGNSYYFVQLSSQTATGWVLKVTPISNSLMAGDTYGIFILPNSG</sequence>
<dbReference type="InterPro" id="IPR031982">
    <property type="entry name" value="PilE-like"/>
</dbReference>
<dbReference type="Pfam" id="PF07963">
    <property type="entry name" value="N_methyl"/>
    <property type="match status" value="1"/>
</dbReference>
<keyword evidence="1" id="KW-0472">Membrane</keyword>
<dbReference type="AlphaFoldDB" id="A0A9P3EET9"/>
<keyword evidence="1" id="KW-0812">Transmembrane</keyword>
<dbReference type="Proteomes" id="UP000630864">
    <property type="component" value="Unassembled WGS sequence"/>
</dbReference>
<organism evidence="2 3">
    <name type="scientific">Pseudomonas amygdali pv. eriobotryae</name>
    <dbReference type="NCBI Taxonomy" id="129137"/>
    <lineage>
        <taxon>Bacteria</taxon>
        <taxon>Pseudomonadati</taxon>
        <taxon>Pseudomonadota</taxon>
        <taxon>Gammaproteobacteria</taxon>
        <taxon>Pseudomonadales</taxon>
        <taxon>Pseudomonadaceae</taxon>
        <taxon>Pseudomonas</taxon>
        <taxon>Pseudomonas amygdali</taxon>
    </lineage>
</organism>
<accession>A0A9P3EET9</accession>
<dbReference type="Pfam" id="PF16732">
    <property type="entry name" value="ComP_DUS"/>
    <property type="match status" value="1"/>
</dbReference>
<gene>
    <name evidence="2" type="ORF">PSE10A_53670</name>
</gene>
<evidence type="ECO:0000256" key="1">
    <source>
        <dbReference type="SAM" id="Phobius"/>
    </source>
</evidence>
<feature type="transmembrane region" description="Helical" evidence="1">
    <location>
        <begin position="6"/>
        <end position="29"/>
    </location>
</feature>
<name>A0A9P3EET9_PSEA0</name>
<evidence type="ECO:0000313" key="3">
    <source>
        <dbReference type="Proteomes" id="UP000630864"/>
    </source>
</evidence>
<keyword evidence="1" id="KW-1133">Transmembrane helix</keyword>
<evidence type="ECO:0000313" key="2">
    <source>
        <dbReference type="EMBL" id="GFZ62856.1"/>
    </source>
</evidence>
<reference evidence="2" key="1">
    <citation type="submission" date="2020-09" db="EMBL/GenBank/DDBJ databases">
        <title>Pseudomonas syringae pv. eriobotryae genome sequence causing loquat canker disease.</title>
        <authorList>
            <person name="Fukuda S."/>
            <person name="Tashiro H."/>
            <person name="Nagano Y."/>
        </authorList>
    </citation>
    <scope>NUCLEOTIDE SEQUENCE</scope>
    <source>
        <strain evidence="2">AM001</strain>
    </source>
</reference>
<dbReference type="RefSeq" id="WP_189659236.1">
    <property type="nucleotide sequence ID" value="NZ_BMZW01000053.1"/>
</dbReference>
<dbReference type="InterPro" id="IPR012902">
    <property type="entry name" value="N_methyl_site"/>
</dbReference>
<dbReference type="NCBIfam" id="TIGR02532">
    <property type="entry name" value="IV_pilin_GFxxxE"/>
    <property type="match status" value="1"/>
</dbReference>
<comment type="caution">
    <text evidence="2">The sequence shown here is derived from an EMBL/GenBank/DDBJ whole genome shotgun (WGS) entry which is preliminary data.</text>
</comment>
<proteinExistence type="predicted"/>
<dbReference type="Gene3D" id="3.30.700.10">
    <property type="entry name" value="Glycoprotein, Type 4 Pilin"/>
    <property type="match status" value="1"/>
</dbReference>
<dbReference type="InterPro" id="IPR045584">
    <property type="entry name" value="Pilin-like"/>
</dbReference>
<protein>
    <submittedName>
        <fullName evidence="2">Pilus biosynthesis protein</fullName>
    </submittedName>
</protein>
<dbReference type="SUPFAM" id="SSF54523">
    <property type="entry name" value="Pili subunits"/>
    <property type="match status" value="1"/>
</dbReference>
<dbReference type="EMBL" id="BMZW01000053">
    <property type="protein sequence ID" value="GFZ62856.1"/>
    <property type="molecule type" value="Genomic_DNA"/>
</dbReference>